<evidence type="ECO:0000256" key="6">
    <source>
        <dbReference type="SAM" id="Phobius"/>
    </source>
</evidence>
<dbReference type="EC" id="2.7.13.3" evidence="2"/>
<name>A0AAW4GJF1_9GAMM</name>
<dbReference type="CDD" id="cd00082">
    <property type="entry name" value="HisKA"/>
    <property type="match status" value="1"/>
</dbReference>
<keyword evidence="12" id="KW-1185">Reference proteome</keyword>
<dbReference type="SMART" id="SM00387">
    <property type="entry name" value="HATPase_c"/>
    <property type="match status" value="1"/>
</dbReference>
<sequence>MRMSTVNVAGPLARIVALSLLSAQAWAGQCEGPILLAYPADRAPLSSSLDDTPQGLVAAYLALLQEQYPTLRATPVAATALAAGALPAGTQAVLGWPRAQKPKGWMASVPYLQVPQVIVRRPDALPIIGLDGLHGRGVASPDIVPLARMLEESGAAVPLLQVATLDTALRLLSSGQVDAVVGNLVDVEATLRNQPGDALDVAAPAGFSDALVLAALPACAHLVARFNQLQAGMTQEQREALRARWIVTSPRRGHAPVSPLRGSIAVLLVLLTMGLVYAFGYWRLHREGLRRQALEQRLQDVTANLPAVVYRARRSSTGEYSVPHIAGDVHALFGISVDTARVDHGSLLAAVHPQDRRSVLACVDAAALVRGPIDITFRTRGPNGWRWVRSHGRPIACSDSGVEWSGYWMDVTEARARTQALNDARRDAEQDAAAKTHFLATMSHEIRTPMSTLLGMLECLGSGALDARQRQVLATIDDAAQMLRQILDDVLHSQRLQSGPRSPQCLPTDLAGLLRAVQRLLAPVAASKGLHLRCEVDPALQRGSLADALHLRQILFNLAGNALKFTLQGGVDLQVRVLHQREHGQQLRLQVTDTGVGISRERQRAVFAAFTQADASTTRRFGGSGLGLAICRELAASMGGQLHLCSTPGAGTTVWLDLYLPACEAPSVEHRDDAAGLPALPPVRVLVAEDHPTNLQLLVQRLRELGLQVHATASGEQAWQAWQTQPFALVITDCHMPGMDGFALARAIRADPRADAASVPIIALTASVLDSTRQACLDAGIDRFIAKPVERQALHATLAAVLTPLAGLSVRQ</sequence>
<dbReference type="SUPFAM" id="SSF52172">
    <property type="entry name" value="CheY-like"/>
    <property type="match status" value="1"/>
</dbReference>
<reference evidence="12" key="1">
    <citation type="submission" date="2021-01" db="EMBL/GenBank/DDBJ databases">
        <title>Stenotrophomonas maltophilia.</title>
        <authorList>
            <person name="Yu Y."/>
        </authorList>
    </citation>
    <scope>NUCLEOTIDE SEQUENCE [LARGE SCALE GENOMIC DNA]</scope>
    <source>
        <strain evidence="12">As-6</strain>
    </source>
</reference>
<keyword evidence="3 5" id="KW-0597">Phosphoprotein</keyword>
<evidence type="ECO:0000256" key="1">
    <source>
        <dbReference type="ARBA" id="ARBA00000085"/>
    </source>
</evidence>
<keyword evidence="7" id="KW-0732">Signal</keyword>
<dbReference type="PROSITE" id="PS50110">
    <property type="entry name" value="RESPONSE_REGULATORY"/>
    <property type="match status" value="1"/>
</dbReference>
<proteinExistence type="predicted"/>
<dbReference type="InterPro" id="IPR005467">
    <property type="entry name" value="His_kinase_dom"/>
</dbReference>
<protein>
    <recommendedName>
        <fullName evidence="2">histidine kinase</fullName>
        <ecNumber evidence="2">2.7.13.3</ecNumber>
    </recommendedName>
</protein>
<dbReference type="Gene3D" id="3.30.450.20">
    <property type="entry name" value="PAS domain"/>
    <property type="match status" value="1"/>
</dbReference>
<dbReference type="SMART" id="SM00448">
    <property type="entry name" value="REC"/>
    <property type="match status" value="1"/>
</dbReference>
<keyword evidence="6" id="KW-0812">Transmembrane</keyword>
<evidence type="ECO:0000313" key="11">
    <source>
        <dbReference type="EMBL" id="MBM9938649.1"/>
    </source>
</evidence>
<dbReference type="Pfam" id="PF00512">
    <property type="entry name" value="HisKA"/>
    <property type="match status" value="1"/>
</dbReference>
<dbReference type="GO" id="GO:0000155">
    <property type="term" value="F:phosphorelay sensor kinase activity"/>
    <property type="evidence" value="ECO:0007669"/>
    <property type="project" value="InterPro"/>
</dbReference>
<evidence type="ECO:0000313" key="10">
    <source>
        <dbReference type="EMBL" id="MBM9914519.1"/>
    </source>
</evidence>
<dbReference type="InterPro" id="IPR036890">
    <property type="entry name" value="HATPase_C_sf"/>
</dbReference>
<dbReference type="SUPFAM" id="SSF47384">
    <property type="entry name" value="Homodimeric domain of signal transducing histidine kinase"/>
    <property type="match status" value="1"/>
</dbReference>
<dbReference type="Proteomes" id="UP000784064">
    <property type="component" value="Unassembled WGS sequence"/>
</dbReference>
<keyword evidence="4" id="KW-0902">Two-component regulatory system</keyword>
<feature type="domain" description="Response regulatory" evidence="9">
    <location>
        <begin position="684"/>
        <end position="802"/>
    </location>
</feature>
<dbReference type="PROSITE" id="PS50109">
    <property type="entry name" value="HIS_KIN"/>
    <property type="match status" value="1"/>
</dbReference>
<evidence type="ECO:0000256" key="7">
    <source>
        <dbReference type="SAM" id="SignalP"/>
    </source>
</evidence>
<organism evidence="10 13">
    <name type="scientific">Stenotrophomonas lactitubi</name>
    <dbReference type="NCBI Taxonomy" id="2045214"/>
    <lineage>
        <taxon>Bacteria</taxon>
        <taxon>Pseudomonadati</taxon>
        <taxon>Pseudomonadota</taxon>
        <taxon>Gammaproteobacteria</taxon>
        <taxon>Lysobacterales</taxon>
        <taxon>Lysobacteraceae</taxon>
        <taxon>Stenotrophomonas</taxon>
    </lineage>
</organism>
<evidence type="ECO:0000256" key="5">
    <source>
        <dbReference type="PROSITE-ProRule" id="PRU00169"/>
    </source>
</evidence>
<reference evidence="10" key="2">
    <citation type="submission" date="2021-01" db="EMBL/GenBank/DDBJ databases">
        <authorList>
            <person name="Yu Y."/>
        </authorList>
    </citation>
    <scope>NUCLEOTIDE SEQUENCE</scope>
    <source>
        <strain evidence="10">As-5</strain>
        <strain evidence="11">As-6</strain>
    </source>
</reference>
<feature type="chain" id="PRO_5043498502" description="histidine kinase" evidence="7">
    <location>
        <begin position="28"/>
        <end position="812"/>
    </location>
</feature>
<dbReference type="EMBL" id="JAFFTB010000018">
    <property type="protein sequence ID" value="MBM9938649.1"/>
    <property type="molecule type" value="Genomic_DNA"/>
</dbReference>
<dbReference type="CDD" id="cd17546">
    <property type="entry name" value="REC_hyHK_CKI1_RcsC-like"/>
    <property type="match status" value="1"/>
</dbReference>
<dbReference type="Proteomes" id="UP000749453">
    <property type="component" value="Unassembled WGS sequence"/>
</dbReference>
<feature type="domain" description="Histidine kinase" evidence="8">
    <location>
        <begin position="441"/>
        <end position="662"/>
    </location>
</feature>
<evidence type="ECO:0000259" key="9">
    <source>
        <dbReference type="PROSITE" id="PS50110"/>
    </source>
</evidence>
<evidence type="ECO:0000256" key="4">
    <source>
        <dbReference type="ARBA" id="ARBA00023012"/>
    </source>
</evidence>
<keyword evidence="6" id="KW-1133">Transmembrane helix</keyword>
<dbReference type="InterPro" id="IPR013655">
    <property type="entry name" value="PAS_fold_3"/>
</dbReference>
<dbReference type="Pfam" id="PF02518">
    <property type="entry name" value="HATPase_c"/>
    <property type="match status" value="1"/>
</dbReference>
<feature type="signal peptide" evidence="7">
    <location>
        <begin position="1"/>
        <end position="27"/>
    </location>
</feature>
<dbReference type="InterPro" id="IPR035965">
    <property type="entry name" value="PAS-like_dom_sf"/>
</dbReference>
<evidence type="ECO:0000313" key="13">
    <source>
        <dbReference type="Proteomes" id="UP000784064"/>
    </source>
</evidence>
<dbReference type="SUPFAM" id="SSF53850">
    <property type="entry name" value="Periplasmic binding protein-like II"/>
    <property type="match status" value="1"/>
</dbReference>
<keyword evidence="6" id="KW-0472">Membrane</keyword>
<dbReference type="Gene3D" id="3.40.190.10">
    <property type="entry name" value="Periplasmic binding protein-like II"/>
    <property type="match status" value="2"/>
</dbReference>
<dbReference type="Pfam" id="PF08447">
    <property type="entry name" value="PAS_3"/>
    <property type="match status" value="1"/>
</dbReference>
<dbReference type="SUPFAM" id="SSF55874">
    <property type="entry name" value="ATPase domain of HSP90 chaperone/DNA topoisomerase II/histidine kinase"/>
    <property type="match status" value="1"/>
</dbReference>
<dbReference type="InterPro" id="IPR004358">
    <property type="entry name" value="Sig_transdc_His_kin-like_C"/>
</dbReference>
<evidence type="ECO:0000256" key="3">
    <source>
        <dbReference type="ARBA" id="ARBA00022553"/>
    </source>
</evidence>
<dbReference type="SMART" id="SM00388">
    <property type="entry name" value="HisKA"/>
    <property type="match status" value="1"/>
</dbReference>
<dbReference type="SUPFAM" id="SSF55785">
    <property type="entry name" value="PYP-like sensor domain (PAS domain)"/>
    <property type="match status" value="1"/>
</dbReference>
<dbReference type="AlphaFoldDB" id="A0AAW4GJF1"/>
<feature type="transmembrane region" description="Helical" evidence="6">
    <location>
        <begin position="260"/>
        <end position="282"/>
    </location>
</feature>
<dbReference type="FunFam" id="3.30.565.10:FF:000010">
    <property type="entry name" value="Sensor histidine kinase RcsC"/>
    <property type="match status" value="1"/>
</dbReference>
<dbReference type="InterPro" id="IPR003594">
    <property type="entry name" value="HATPase_dom"/>
</dbReference>
<feature type="modified residue" description="4-aspartylphosphate" evidence="5">
    <location>
        <position position="733"/>
    </location>
</feature>
<evidence type="ECO:0000259" key="8">
    <source>
        <dbReference type="PROSITE" id="PS50109"/>
    </source>
</evidence>
<dbReference type="Gene3D" id="1.10.287.130">
    <property type="match status" value="1"/>
</dbReference>
<evidence type="ECO:0000313" key="12">
    <source>
        <dbReference type="Proteomes" id="UP000749453"/>
    </source>
</evidence>
<dbReference type="PANTHER" id="PTHR45339:SF5">
    <property type="entry name" value="HISTIDINE KINASE"/>
    <property type="match status" value="1"/>
</dbReference>
<evidence type="ECO:0000256" key="2">
    <source>
        <dbReference type="ARBA" id="ARBA00012438"/>
    </source>
</evidence>
<dbReference type="InterPro" id="IPR011006">
    <property type="entry name" value="CheY-like_superfamily"/>
</dbReference>
<dbReference type="InterPro" id="IPR036097">
    <property type="entry name" value="HisK_dim/P_sf"/>
</dbReference>
<dbReference type="PRINTS" id="PR00344">
    <property type="entry name" value="BCTRLSENSOR"/>
</dbReference>
<gene>
    <name evidence="10" type="ORF">JJW18_13690</name>
    <name evidence="11" type="ORF">JJW19_10890</name>
</gene>
<comment type="caution">
    <text evidence="10">The sequence shown here is derived from an EMBL/GenBank/DDBJ whole genome shotgun (WGS) entry which is preliminary data.</text>
</comment>
<accession>A0AAW4GJF1</accession>
<dbReference type="Gene3D" id="3.40.50.2300">
    <property type="match status" value="1"/>
</dbReference>
<dbReference type="CDD" id="cd16922">
    <property type="entry name" value="HATPase_EvgS-ArcB-TorS-like"/>
    <property type="match status" value="1"/>
</dbReference>
<comment type="catalytic activity">
    <reaction evidence="1">
        <text>ATP + protein L-histidine = ADP + protein N-phospho-L-histidine.</text>
        <dbReference type="EC" id="2.7.13.3"/>
    </reaction>
</comment>
<dbReference type="InterPro" id="IPR001789">
    <property type="entry name" value="Sig_transdc_resp-reg_receiver"/>
</dbReference>
<dbReference type="Pfam" id="PF00072">
    <property type="entry name" value="Response_reg"/>
    <property type="match status" value="1"/>
</dbReference>
<dbReference type="Gene3D" id="3.30.565.10">
    <property type="entry name" value="Histidine kinase-like ATPase, C-terminal domain"/>
    <property type="match status" value="1"/>
</dbReference>
<dbReference type="InterPro" id="IPR003661">
    <property type="entry name" value="HisK_dim/P_dom"/>
</dbReference>
<dbReference type="PANTHER" id="PTHR45339">
    <property type="entry name" value="HYBRID SIGNAL TRANSDUCTION HISTIDINE KINASE J"/>
    <property type="match status" value="1"/>
</dbReference>
<dbReference type="EMBL" id="JAFFTA010000020">
    <property type="protein sequence ID" value="MBM9914519.1"/>
    <property type="molecule type" value="Genomic_DNA"/>
</dbReference>